<reference evidence="2 3" key="1">
    <citation type="submission" date="2019-09" db="EMBL/GenBank/DDBJ databases">
        <title>Genome sequencing of strain KACC 19322.</title>
        <authorList>
            <person name="Heo J."/>
            <person name="Kim S.-J."/>
            <person name="Kim J.-S."/>
            <person name="Hong S.-B."/>
            <person name="Kwon S.-W."/>
        </authorList>
    </citation>
    <scope>NUCLEOTIDE SEQUENCE [LARGE SCALE GENOMIC DNA]</scope>
    <source>
        <strain evidence="2 3">KACC 19322</strain>
    </source>
</reference>
<evidence type="ECO:0000313" key="3">
    <source>
        <dbReference type="Proteomes" id="UP000322159"/>
    </source>
</evidence>
<accession>A0A5C1Y5A5</accession>
<keyword evidence="3" id="KW-1185">Reference proteome</keyword>
<sequence length="118" mass="12795">MPDPTPRTSWHDVPSLRATWAGAPSNDQRLADLLATAREWVELNAVEQLTPPAGDAPATIPTRFAEAQYLYARYIYETARVNAGADETGLDGYGGTTPGLTLGRIRGRLNPDPAYRIG</sequence>
<feature type="region of interest" description="Disordered" evidence="1">
    <location>
        <begin position="86"/>
        <end position="105"/>
    </location>
</feature>
<name>A0A5C1Y5A5_9MICO</name>
<dbReference type="AlphaFoldDB" id="A0A5C1Y5A5"/>
<dbReference type="OrthoDB" id="5147644at2"/>
<dbReference type="RefSeq" id="WP_149324321.1">
    <property type="nucleotide sequence ID" value="NZ_CP043504.1"/>
</dbReference>
<dbReference type="KEGG" id="lyk:FLP23_01945"/>
<organism evidence="2 3">
    <name type="scientific">Protaetiibacter larvae</name>
    <dbReference type="NCBI Taxonomy" id="2592654"/>
    <lineage>
        <taxon>Bacteria</taxon>
        <taxon>Bacillati</taxon>
        <taxon>Actinomycetota</taxon>
        <taxon>Actinomycetes</taxon>
        <taxon>Micrococcales</taxon>
        <taxon>Microbacteriaceae</taxon>
        <taxon>Protaetiibacter</taxon>
    </lineage>
</organism>
<evidence type="ECO:0000313" key="2">
    <source>
        <dbReference type="EMBL" id="QEO08890.1"/>
    </source>
</evidence>
<gene>
    <name evidence="2" type="ORF">FLP23_01945</name>
</gene>
<dbReference type="Proteomes" id="UP000322159">
    <property type="component" value="Chromosome"/>
</dbReference>
<dbReference type="EMBL" id="CP043504">
    <property type="protein sequence ID" value="QEO08890.1"/>
    <property type="molecule type" value="Genomic_DNA"/>
</dbReference>
<proteinExistence type="predicted"/>
<evidence type="ECO:0000256" key="1">
    <source>
        <dbReference type="SAM" id="MobiDB-lite"/>
    </source>
</evidence>
<protein>
    <submittedName>
        <fullName evidence="2">Uncharacterized protein</fullName>
    </submittedName>
</protein>